<evidence type="ECO:0000256" key="1">
    <source>
        <dbReference type="ARBA" id="ARBA00009477"/>
    </source>
</evidence>
<evidence type="ECO:0000313" key="3">
    <source>
        <dbReference type="EMBL" id="BBI34295.1"/>
    </source>
</evidence>
<keyword evidence="4" id="KW-1185">Reference proteome</keyword>
<dbReference type="Gene3D" id="2.40.50.100">
    <property type="match status" value="1"/>
</dbReference>
<name>A0A3T1D8B7_9BACL</name>
<dbReference type="PANTHER" id="PTHR30469:SF15">
    <property type="entry name" value="HLYD FAMILY OF SECRETION PROTEINS"/>
    <property type="match status" value="1"/>
</dbReference>
<feature type="coiled-coil region" evidence="2">
    <location>
        <begin position="66"/>
        <end position="93"/>
    </location>
</feature>
<evidence type="ECO:0000256" key="2">
    <source>
        <dbReference type="SAM" id="Coils"/>
    </source>
</evidence>
<dbReference type="Gene3D" id="2.40.420.20">
    <property type="match status" value="1"/>
</dbReference>
<proteinExistence type="inferred from homology"/>
<dbReference type="GO" id="GO:0015562">
    <property type="term" value="F:efflux transmembrane transporter activity"/>
    <property type="evidence" value="ECO:0007669"/>
    <property type="project" value="TreeGrafter"/>
</dbReference>
<accession>A0A3T1D8B7</accession>
<evidence type="ECO:0000313" key="4">
    <source>
        <dbReference type="Proteomes" id="UP000289856"/>
    </source>
</evidence>
<comment type="similarity">
    <text evidence="1">Belongs to the membrane fusion protein (MFP) (TC 8.A.1) family.</text>
</comment>
<dbReference type="AlphaFoldDB" id="A0A3T1D8B7"/>
<keyword evidence="2" id="KW-0175">Coiled coil</keyword>
<gene>
    <name evidence="3" type="ORF">KCTCHS21_36940</name>
</gene>
<dbReference type="NCBIfam" id="TIGR01730">
    <property type="entry name" value="RND_mfp"/>
    <property type="match status" value="1"/>
</dbReference>
<dbReference type="EMBL" id="AP019400">
    <property type="protein sequence ID" value="BBI34295.1"/>
    <property type="molecule type" value="Genomic_DNA"/>
</dbReference>
<dbReference type="KEGG" id="cohn:KCTCHS21_36940"/>
<dbReference type="PANTHER" id="PTHR30469">
    <property type="entry name" value="MULTIDRUG RESISTANCE PROTEIN MDTA"/>
    <property type="match status" value="1"/>
</dbReference>
<dbReference type="InterPro" id="IPR006143">
    <property type="entry name" value="RND_pump_MFP"/>
</dbReference>
<reference evidence="3 4" key="1">
    <citation type="submission" date="2019-01" db="EMBL/GenBank/DDBJ databases">
        <title>Complete genome sequence of Cohnella hallensis HS21 isolated from Korean fir (Abies koreana) rhizospheric soil.</title>
        <authorList>
            <person name="Jiang L."/>
            <person name="Kang S.W."/>
            <person name="Kim S."/>
            <person name="Jung J."/>
            <person name="Kim C.Y."/>
            <person name="Kim D.H."/>
            <person name="Kim S.W."/>
            <person name="Lee J."/>
        </authorList>
    </citation>
    <scope>NUCLEOTIDE SEQUENCE [LARGE SCALE GENOMIC DNA]</scope>
    <source>
        <strain evidence="3 4">HS21</strain>
    </source>
</reference>
<protein>
    <submittedName>
        <fullName evidence="3">Cation efflux system protein</fullName>
    </submittedName>
</protein>
<dbReference type="GO" id="GO:1990281">
    <property type="term" value="C:efflux pump complex"/>
    <property type="evidence" value="ECO:0007669"/>
    <property type="project" value="TreeGrafter"/>
</dbReference>
<sequence>MKLTLPKVTLTTSSRGQLVHTFVGSGVVKWKAEVALTNSTGWKVERVKVKVGDLVKKGQSLVTYDNKAAEQQILDEQASVKKLKLSIEEQQKNFIEASHSGDEKSIDNAKHAMKISAIDLDVQERRVKKLQEDLIANRELIAPFDGIIIKANAIEGLASGGGPDVIISNRELGFEFSFLAPADAVAQLEIGAKMGAQVAGSDARQIEGQVEDIRDVEAGDGTETGANNLMKRITVKLKDEAVKGGERVQVELTKTTDDVILVPNNAIHDEGGKKYVFGIEEKDGPLGNTFYTRKIFITIIDSNESLSAVSEGLFDQESIIIESSEPLQDGDKIRL</sequence>
<dbReference type="Proteomes" id="UP000289856">
    <property type="component" value="Chromosome"/>
</dbReference>
<organism evidence="3 4">
    <name type="scientific">Cohnella abietis</name>
    <dbReference type="NCBI Taxonomy" id="2507935"/>
    <lineage>
        <taxon>Bacteria</taxon>
        <taxon>Bacillati</taxon>
        <taxon>Bacillota</taxon>
        <taxon>Bacilli</taxon>
        <taxon>Bacillales</taxon>
        <taxon>Paenibacillaceae</taxon>
        <taxon>Cohnella</taxon>
    </lineage>
</organism>